<evidence type="ECO:0000256" key="7">
    <source>
        <dbReference type="ARBA" id="ARBA00022989"/>
    </source>
</evidence>
<dbReference type="PROSITE" id="PS50920">
    <property type="entry name" value="SOLCAR"/>
    <property type="match status" value="3"/>
</dbReference>
<dbReference type="PANTHER" id="PTHR45671:SF10">
    <property type="entry name" value="SOLUTE CARRIER FAMILY 25 MEMBER 3"/>
    <property type="match status" value="1"/>
</dbReference>
<evidence type="ECO:0000313" key="13">
    <source>
        <dbReference type="Proteomes" id="UP000006726"/>
    </source>
</evidence>
<dbReference type="InterPro" id="IPR044677">
    <property type="entry name" value="SLC25A3/Pic2/Mir1-like"/>
</dbReference>
<keyword evidence="8" id="KW-0496">Mitochondrion</keyword>
<evidence type="ECO:0000256" key="9">
    <source>
        <dbReference type="ARBA" id="ARBA00023136"/>
    </source>
</evidence>
<dbReference type="PANTHER" id="PTHR45671">
    <property type="entry name" value="SOLUTE CARRIER FAMILY 25 (MITOCHONDRIAL CARRIER PHOSPHATE CARRIER), MEMBER 3, LIKE-RELATED-RELATED"/>
    <property type="match status" value="1"/>
</dbReference>
<dbReference type="Gene3D" id="1.50.40.10">
    <property type="entry name" value="Mitochondrial carrier domain"/>
    <property type="match status" value="2"/>
</dbReference>
<evidence type="ECO:0000256" key="4">
    <source>
        <dbReference type="ARBA" id="ARBA00022692"/>
    </source>
</evidence>
<evidence type="ECO:0000256" key="3">
    <source>
        <dbReference type="ARBA" id="ARBA00022448"/>
    </source>
</evidence>
<comment type="caution">
    <text evidence="12">The sequence shown here is derived from an EMBL/GenBank/DDBJ whole genome shotgun (WGS) entry which is preliminary data.</text>
</comment>
<organism evidence="12 13">
    <name type="scientific">Cryptosporidium parvum (strain Iowa II)</name>
    <dbReference type="NCBI Taxonomy" id="353152"/>
    <lineage>
        <taxon>Eukaryota</taxon>
        <taxon>Sar</taxon>
        <taxon>Alveolata</taxon>
        <taxon>Apicomplexa</taxon>
        <taxon>Conoidasida</taxon>
        <taxon>Coccidia</taxon>
        <taxon>Eucoccidiorida</taxon>
        <taxon>Eimeriorina</taxon>
        <taxon>Cryptosporidiidae</taxon>
        <taxon>Cryptosporidium</taxon>
    </lineage>
</organism>
<keyword evidence="7" id="KW-1133">Transmembrane helix</keyword>
<dbReference type="FunFam" id="1.50.40.10:FF:000138">
    <property type="entry name" value="Mitochondrial phosphate carrier protein 3"/>
    <property type="match status" value="1"/>
</dbReference>
<dbReference type="FunCoup" id="Q5CU30">
    <property type="interactions" value="314"/>
</dbReference>
<dbReference type="Proteomes" id="UP000006726">
    <property type="component" value="Chromosome 2"/>
</dbReference>
<comment type="subcellular location">
    <subcellularLocation>
        <location evidence="1">Mitochondrion inner membrane</location>
        <topology evidence="1">Multi-pass membrane protein</topology>
    </subcellularLocation>
</comment>
<comment type="similarity">
    <text evidence="2 11">Belongs to the mitochondrial carrier (TC 2.A.29) family.</text>
</comment>
<evidence type="ECO:0000256" key="11">
    <source>
        <dbReference type="RuleBase" id="RU000488"/>
    </source>
</evidence>
<dbReference type="STRING" id="353152.Q5CU30"/>
<dbReference type="OrthoDB" id="427452at2759"/>
<evidence type="ECO:0000256" key="10">
    <source>
        <dbReference type="PROSITE-ProRule" id="PRU00282"/>
    </source>
</evidence>
<protein>
    <submittedName>
        <fullName evidence="12">Mitochondrial phosphate translocator</fullName>
    </submittedName>
</protein>
<dbReference type="KEGG" id="cpv:cgd2_520"/>
<keyword evidence="13" id="KW-1185">Reference proteome</keyword>
<dbReference type="GO" id="GO:0005315">
    <property type="term" value="F:phosphate transmembrane transporter activity"/>
    <property type="evidence" value="ECO:0007669"/>
    <property type="project" value="InterPro"/>
</dbReference>
<dbReference type="GO" id="GO:0005743">
    <property type="term" value="C:mitochondrial inner membrane"/>
    <property type="evidence" value="ECO:0007669"/>
    <property type="project" value="UniProtKB-SubCell"/>
</dbReference>
<dbReference type="AlphaFoldDB" id="Q5CU30"/>
<evidence type="ECO:0000256" key="2">
    <source>
        <dbReference type="ARBA" id="ARBA00006375"/>
    </source>
</evidence>
<dbReference type="OMA" id="TFREAVP"/>
<keyword evidence="4 10" id="KW-0812">Transmembrane</keyword>
<accession>Q5CU30</accession>
<keyword evidence="6" id="KW-0999">Mitochondrion inner membrane</keyword>
<gene>
    <name evidence="12" type="ORF">cgd2_520</name>
</gene>
<dbReference type="InParanoid" id="Q5CU30"/>
<name>Q5CU30_CRYPI</name>
<evidence type="ECO:0000313" key="12">
    <source>
        <dbReference type="EMBL" id="EAK88933.1"/>
    </source>
</evidence>
<evidence type="ECO:0000256" key="6">
    <source>
        <dbReference type="ARBA" id="ARBA00022792"/>
    </source>
</evidence>
<proteinExistence type="inferred from homology"/>
<reference evidence="12 13" key="1">
    <citation type="journal article" date="2004" name="Science">
        <title>Complete genome sequence of the apicomplexan, Cryptosporidium parvum.</title>
        <authorList>
            <person name="Abrahamsen M.S."/>
            <person name="Templeton T.J."/>
            <person name="Enomoto S."/>
            <person name="Abrahante J.E."/>
            <person name="Zhu G."/>
            <person name="Lancto C.A."/>
            <person name="Deng M."/>
            <person name="Liu C."/>
            <person name="Widmer G."/>
            <person name="Tzipori S."/>
            <person name="Buck G.A."/>
            <person name="Xu P."/>
            <person name="Bankier A.T."/>
            <person name="Dear P.H."/>
            <person name="Konfortov B.A."/>
            <person name="Spriggs H.F."/>
            <person name="Iyer L."/>
            <person name="Anantharaman V."/>
            <person name="Aravind L."/>
            <person name="Kapur V."/>
        </authorList>
    </citation>
    <scope>NUCLEOTIDE SEQUENCE [LARGE SCALE GENOMIC DNA]</scope>
    <source>
        <strain evidence="13">Iowa II</strain>
    </source>
</reference>
<dbReference type="Pfam" id="PF00153">
    <property type="entry name" value="Mito_carr"/>
    <property type="match status" value="3"/>
</dbReference>
<evidence type="ECO:0000256" key="1">
    <source>
        <dbReference type="ARBA" id="ARBA00004448"/>
    </source>
</evidence>
<sequence length="326" mass="36918">NEKTKLLKRSKFQNSVLLMKEKKRNVNYYLNCALGGALSCGLTHTAIVPIDVAKCRIQVYPDKFRSLVPTLSKIIRFEGVKALRLGWAPTLIGYSAQGALKYGLYEYFKDLYSSKILTTNKESHKGLIWLGASATAEFFADIALCPMEMIKIKMQTCTRPDLLPNSFLKSASNMYKYRSETKFPFGSIKPLWYRQIPYTMAKFYFFERINQMFYDKVFTKPKESYSKKSRLGITFLSGYLSGIICAIVSHPADTIISQLGKAAYNSSKRINVLSMTREIGIKNLCTAGLGTRIIMIGTLTGMQWWVYDSFKTIIGLNVSGKNKVKS</sequence>
<evidence type="ECO:0000256" key="8">
    <source>
        <dbReference type="ARBA" id="ARBA00023128"/>
    </source>
</evidence>
<feature type="repeat" description="Solcar" evidence="10">
    <location>
        <begin position="229"/>
        <end position="313"/>
    </location>
</feature>
<feature type="repeat" description="Solcar" evidence="10">
    <location>
        <begin position="124"/>
        <end position="212"/>
    </location>
</feature>
<dbReference type="InterPro" id="IPR018108">
    <property type="entry name" value="MCP_transmembrane"/>
</dbReference>
<keyword evidence="5" id="KW-0677">Repeat</keyword>
<dbReference type="InterPro" id="IPR023395">
    <property type="entry name" value="MCP_dom_sf"/>
</dbReference>
<feature type="repeat" description="Solcar" evidence="10">
    <location>
        <begin position="27"/>
        <end position="111"/>
    </location>
</feature>
<dbReference type="RefSeq" id="XP_626289.1">
    <property type="nucleotide sequence ID" value="XM_626289.1"/>
</dbReference>
<dbReference type="GeneID" id="3373659"/>
<dbReference type="EMBL" id="AAEE01000005">
    <property type="protein sequence ID" value="EAK88933.1"/>
    <property type="molecule type" value="Genomic_DNA"/>
</dbReference>
<dbReference type="GO" id="GO:1990547">
    <property type="term" value="P:mitochondrial phosphate ion transmembrane transport"/>
    <property type="evidence" value="ECO:0007669"/>
    <property type="project" value="InterPro"/>
</dbReference>
<keyword evidence="3 11" id="KW-0813">Transport</keyword>
<feature type="non-terminal residue" evidence="12">
    <location>
        <position position="1"/>
    </location>
</feature>
<keyword evidence="9 10" id="KW-0472">Membrane</keyword>
<dbReference type="SUPFAM" id="SSF103506">
    <property type="entry name" value="Mitochondrial carrier"/>
    <property type="match status" value="1"/>
</dbReference>
<evidence type="ECO:0000256" key="5">
    <source>
        <dbReference type="ARBA" id="ARBA00022737"/>
    </source>
</evidence>